<dbReference type="AlphaFoldDB" id="A0A368P221"/>
<dbReference type="OrthoDB" id="981124at2"/>
<name>A0A368P221_9FLAO</name>
<dbReference type="GO" id="GO:0015627">
    <property type="term" value="C:type II protein secretion system complex"/>
    <property type="evidence" value="ECO:0007669"/>
    <property type="project" value="TreeGrafter"/>
</dbReference>
<dbReference type="SUPFAM" id="SSF47781">
    <property type="entry name" value="RuvA domain 2-like"/>
    <property type="match status" value="2"/>
</dbReference>
<dbReference type="PANTHER" id="PTHR21180">
    <property type="entry name" value="ENDONUCLEASE/EXONUCLEASE/PHOSPHATASE FAMILY DOMAIN-CONTAINING PROTEIN 1"/>
    <property type="match status" value="1"/>
</dbReference>
<gene>
    <name evidence="1" type="ORF">DU428_12820</name>
</gene>
<keyword evidence="2" id="KW-1185">Reference proteome</keyword>
<proteinExistence type="predicted"/>
<dbReference type="InterPro" id="IPR010994">
    <property type="entry name" value="RuvA_2-like"/>
</dbReference>
<accession>A0A368P221</accession>
<reference evidence="1 2" key="1">
    <citation type="submission" date="2018-07" db="EMBL/GenBank/DDBJ databases">
        <title>Oceanihabitans testaceum sp. nov., isolated from marine sediment.</title>
        <authorList>
            <person name="Li C.-M."/>
        </authorList>
    </citation>
    <scope>NUCLEOTIDE SEQUENCE [LARGE SCALE GENOMIC DNA]</scope>
    <source>
        <strain evidence="1 2">S9-10</strain>
    </source>
</reference>
<dbReference type="Proteomes" id="UP000252249">
    <property type="component" value="Unassembled WGS sequence"/>
</dbReference>
<dbReference type="InterPro" id="IPR051675">
    <property type="entry name" value="Endo/Exo/Phosphatase_dom_1"/>
</dbReference>
<dbReference type="EMBL" id="QPIG01000006">
    <property type="protein sequence ID" value="RCU56456.1"/>
    <property type="molecule type" value="Genomic_DNA"/>
</dbReference>
<evidence type="ECO:0000313" key="1">
    <source>
        <dbReference type="EMBL" id="RCU56456.1"/>
    </source>
</evidence>
<protein>
    <submittedName>
        <fullName evidence="1">Helix-hairpin-helix domain-containing protein</fullName>
    </submittedName>
</protein>
<dbReference type="PANTHER" id="PTHR21180:SF32">
    <property type="entry name" value="ENDONUCLEASE_EXONUCLEASE_PHOSPHATASE FAMILY DOMAIN-CONTAINING PROTEIN 1"/>
    <property type="match status" value="1"/>
</dbReference>
<dbReference type="Gene3D" id="1.10.150.280">
    <property type="entry name" value="AF1531-like domain"/>
    <property type="match status" value="2"/>
</dbReference>
<comment type="caution">
    <text evidence="1">The sequence shown here is derived from an EMBL/GenBank/DDBJ whole genome shotgun (WGS) entry which is preliminary data.</text>
</comment>
<evidence type="ECO:0000313" key="2">
    <source>
        <dbReference type="Proteomes" id="UP000252249"/>
    </source>
</evidence>
<dbReference type="GO" id="GO:0015628">
    <property type="term" value="P:protein secretion by the type II secretion system"/>
    <property type="evidence" value="ECO:0007669"/>
    <property type="project" value="TreeGrafter"/>
</dbReference>
<dbReference type="RefSeq" id="WP_113966702.1">
    <property type="nucleotide sequence ID" value="NZ_QNRP01000009.1"/>
</dbReference>
<dbReference type="Pfam" id="PF12836">
    <property type="entry name" value="HHH_3"/>
    <property type="match status" value="2"/>
</dbReference>
<sequence length="299" mass="34801">MKNIKSHFTFTRKQRNGIFLLLFIIVALQCFSFFVLPKLLNKASAEDISNPQQLDLFRKEMDSLRFVEAEKRKPKIYPFNPNFITDYKGYTLGMSTAEIDRLLKYRSQDKWINSTKEFQQVTQVSDSLLNIISPFFKFPEWVTNPKPKTPSSFKSTPSSTSPKTFQQKIDLNKATALQLQKVHGIGETFSDRIIKYRNKHQGFIADVELQEVYGLKPEVIDNILKEFTVKSPKQVKTIGLNTASRDELVLIPYIDYEVAHQIIEYRTLREGFQSLEELTKVKDFPIQKIDIIKLYLTLN</sequence>
<organism evidence="1 2">
    <name type="scientific">Oceanihabitans sediminis</name>
    <dbReference type="NCBI Taxonomy" id="1812012"/>
    <lineage>
        <taxon>Bacteria</taxon>
        <taxon>Pseudomonadati</taxon>
        <taxon>Bacteroidota</taxon>
        <taxon>Flavobacteriia</taxon>
        <taxon>Flavobacteriales</taxon>
        <taxon>Flavobacteriaceae</taxon>
        <taxon>Oceanihabitans</taxon>
    </lineage>
</organism>